<dbReference type="FunFam" id="3.30.420.10:FF:000076">
    <property type="entry name" value="RBR-type E3 ubiquitin transferase"/>
    <property type="match status" value="1"/>
</dbReference>
<protein>
    <recommendedName>
        <fullName evidence="5">RBR-type E3 ubiquitin transferase</fullName>
        <ecNumber evidence="5">2.3.2.31</ecNumber>
    </recommendedName>
</protein>
<dbReference type="GO" id="GO:0005737">
    <property type="term" value="C:cytoplasm"/>
    <property type="evidence" value="ECO:0000318"/>
    <property type="project" value="GO_Central"/>
</dbReference>
<gene>
    <name evidence="14" type="primary">LOC104594769</name>
</gene>
<comment type="catalytic activity">
    <reaction evidence="1">
        <text>[E2 ubiquitin-conjugating enzyme]-S-ubiquitinyl-L-cysteine + [acceptor protein]-L-lysine = [E2 ubiquitin-conjugating enzyme]-L-cysteine + [acceptor protein]-N(6)-ubiquitinyl-L-lysine.</text>
        <dbReference type="EC" id="2.3.2.31"/>
    </reaction>
</comment>
<evidence type="ECO:0000256" key="6">
    <source>
        <dbReference type="ARBA" id="ARBA00022679"/>
    </source>
</evidence>
<dbReference type="EC" id="2.3.2.31" evidence="5"/>
<keyword evidence="6" id="KW-0808">Transferase</keyword>
<comment type="cofactor">
    <cofactor evidence="2">
        <name>Zn(2+)</name>
        <dbReference type="ChEBI" id="CHEBI:29105"/>
    </cofactor>
</comment>
<dbReference type="SUPFAM" id="SSF57850">
    <property type="entry name" value="RING/U-box"/>
    <property type="match status" value="3"/>
</dbReference>
<evidence type="ECO:0000256" key="1">
    <source>
        <dbReference type="ARBA" id="ARBA00001798"/>
    </source>
</evidence>
<dbReference type="GO" id="GO:0031624">
    <property type="term" value="F:ubiquitin conjugating enzyme binding"/>
    <property type="evidence" value="ECO:0000318"/>
    <property type="project" value="GO_Central"/>
</dbReference>
<dbReference type="Pfam" id="PF01485">
    <property type="entry name" value="IBR"/>
    <property type="match status" value="2"/>
</dbReference>
<dbReference type="Pfam" id="PF13456">
    <property type="entry name" value="RVT_3"/>
    <property type="match status" value="1"/>
</dbReference>
<dbReference type="InterPro" id="IPR002156">
    <property type="entry name" value="RNaseH_domain"/>
</dbReference>
<evidence type="ECO:0000256" key="3">
    <source>
        <dbReference type="ARBA" id="ARBA00003976"/>
    </source>
</evidence>
<dbReference type="Proteomes" id="UP000189703">
    <property type="component" value="Unplaced"/>
</dbReference>
<dbReference type="GO" id="GO:0008270">
    <property type="term" value="F:zinc ion binding"/>
    <property type="evidence" value="ECO:0007669"/>
    <property type="project" value="UniProtKB-KW"/>
</dbReference>
<evidence type="ECO:0000256" key="9">
    <source>
        <dbReference type="ARBA" id="ARBA00022771"/>
    </source>
</evidence>
<accession>A0A1U7ZY26</accession>
<evidence type="ECO:0000256" key="11">
    <source>
        <dbReference type="ARBA" id="ARBA00022833"/>
    </source>
</evidence>
<dbReference type="PROSITE" id="PS51873">
    <property type="entry name" value="TRIAD"/>
    <property type="match status" value="1"/>
</dbReference>
<feature type="region of interest" description="Disordered" evidence="12">
    <location>
        <begin position="554"/>
        <end position="577"/>
    </location>
</feature>
<keyword evidence="10" id="KW-0833">Ubl conjugation pathway</keyword>
<dbReference type="PROSITE" id="PS50089">
    <property type="entry name" value="ZF_RING_2"/>
    <property type="match status" value="1"/>
</dbReference>
<dbReference type="CDD" id="cd22582">
    <property type="entry name" value="BRcat_RBR_unk"/>
    <property type="match status" value="1"/>
</dbReference>
<dbReference type="FunCoup" id="A0A1U7ZY26">
    <property type="interactions" value="807"/>
</dbReference>
<feature type="compositionally biased region" description="Acidic residues" evidence="12">
    <location>
        <begin position="554"/>
        <end position="570"/>
    </location>
</feature>
<keyword evidence="13" id="KW-1185">Reference proteome</keyword>
<evidence type="ECO:0000256" key="7">
    <source>
        <dbReference type="ARBA" id="ARBA00022723"/>
    </source>
</evidence>
<evidence type="ECO:0000256" key="12">
    <source>
        <dbReference type="SAM" id="MobiDB-lite"/>
    </source>
</evidence>
<dbReference type="InterPro" id="IPR002867">
    <property type="entry name" value="IBR_dom"/>
</dbReference>
<evidence type="ECO:0000313" key="14">
    <source>
        <dbReference type="RefSeq" id="XP_010253539.1"/>
    </source>
</evidence>
<dbReference type="PROSITE" id="PS00518">
    <property type="entry name" value="ZF_RING_1"/>
    <property type="match status" value="1"/>
</dbReference>
<dbReference type="KEGG" id="nnu:104594769"/>
<dbReference type="PANTHER" id="PTHR11685">
    <property type="entry name" value="RBR FAMILY RING FINGER AND IBR DOMAIN-CONTAINING"/>
    <property type="match status" value="1"/>
</dbReference>
<dbReference type="InterPro" id="IPR001841">
    <property type="entry name" value="Znf_RING"/>
</dbReference>
<dbReference type="SMART" id="SM00647">
    <property type="entry name" value="IBR"/>
    <property type="match status" value="2"/>
</dbReference>
<dbReference type="GO" id="GO:0004523">
    <property type="term" value="F:RNA-DNA hybrid ribonuclease activity"/>
    <property type="evidence" value="ECO:0007669"/>
    <property type="project" value="InterPro"/>
</dbReference>
<dbReference type="OrthoDB" id="9977870at2759"/>
<dbReference type="GO" id="GO:0003676">
    <property type="term" value="F:nucleic acid binding"/>
    <property type="evidence" value="ECO:0007669"/>
    <property type="project" value="InterPro"/>
</dbReference>
<reference evidence="14" key="1">
    <citation type="submission" date="2025-08" db="UniProtKB">
        <authorList>
            <consortium name="RefSeq"/>
        </authorList>
    </citation>
    <scope>IDENTIFICATION</scope>
</reference>
<keyword evidence="7" id="KW-0479">Metal-binding</keyword>
<dbReference type="Gene3D" id="1.20.120.1750">
    <property type="match status" value="1"/>
</dbReference>
<dbReference type="GO" id="GO:0061630">
    <property type="term" value="F:ubiquitin protein ligase activity"/>
    <property type="evidence" value="ECO:0000318"/>
    <property type="project" value="GO_Central"/>
</dbReference>
<keyword evidence="11" id="KW-0862">Zinc</keyword>
<dbReference type="InterPro" id="IPR044066">
    <property type="entry name" value="TRIAD_supradom"/>
</dbReference>
<sequence>MDEHELEFLVTEQRKELMASKNFDADFDFAFRLQMQEAMAASLASQPSSSSIPASPPLMESDLAASLASQPSSSSIPASPPLMESDFSLNDDDGYRLRNLHDLELQRFEQERKDREQCEAEMRRLSEDLKRRVHDQKFAREILMIPEDDWEKYGNNIEKPFGECCSSSVVDEPFILYFKGLVSEETIGGSKVKLSGIGVAICDPRDNLILRVQKPLTGEGLNVMVADVKALNEGLNAALTLDIKSIVLYVDYYPLYQYIMGRWRIKQRKVATLFNQVFLLQRKFQGFRPVYVARNDVKFAFKLARDAIDSQIRRSIESSRGKNLNETCTICLEDTAIGQMFAVDGCVHHYCFTCMKQHVEVKLLHGLIPGCPHEGCNSKLNVDSCKKFLTPKLLEIMSQRILEASIPVNEKIYCPYPRCSALMSKTEVLGYSNNVFIGADRSGARMCTKCHGLFCINCKVPWHSNMTCNEYKRLNPYPHGADAELKSLATQKLWRQCVKCNHMIELAEGCFHMTCRCGYEFCYTCGAEWKNKKATCSCPLWDEVYIMYEGNREDSDEDEDFYDSDEYEDEPQYRYWR</sequence>
<dbReference type="InterPro" id="IPR017907">
    <property type="entry name" value="Znf_RING_CS"/>
</dbReference>
<proteinExistence type="inferred from homology"/>
<feature type="compositionally biased region" description="Low complexity" evidence="12">
    <location>
        <begin position="64"/>
        <end position="77"/>
    </location>
</feature>
<evidence type="ECO:0000256" key="2">
    <source>
        <dbReference type="ARBA" id="ARBA00001947"/>
    </source>
</evidence>
<feature type="region of interest" description="Disordered" evidence="12">
    <location>
        <begin position="64"/>
        <end position="85"/>
    </location>
</feature>
<evidence type="ECO:0000256" key="5">
    <source>
        <dbReference type="ARBA" id="ARBA00012251"/>
    </source>
</evidence>
<name>A0A1U7ZY26_NELNU</name>
<dbReference type="Gene3D" id="3.30.40.10">
    <property type="entry name" value="Zinc/RING finger domain, C3HC4 (zinc finger)"/>
    <property type="match status" value="1"/>
</dbReference>
<evidence type="ECO:0000256" key="8">
    <source>
        <dbReference type="ARBA" id="ARBA00022737"/>
    </source>
</evidence>
<comment type="similarity">
    <text evidence="4">Belongs to the RBR family. Ariadne subfamily.</text>
</comment>
<evidence type="ECO:0000256" key="10">
    <source>
        <dbReference type="ARBA" id="ARBA00022786"/>
    </source>
</evidence>
<dbReference type="GO" id="GO:0016567">
    <property type="term" value="P:protein ubiquitination"/>
    <property type="evidence" value="ECO:0007669"/>
    <property type="project" value="InterPro"/>
</dbReference>
<dbReference type="AlphaFoldDB" id="A0A1U7ZY26"/>
<dbReference type="InterPro" id="IPR013083">
    <property type="entry name" value="Znf_RING/FYVE/PHD"/>
</dbReference>
<keyword evidence="8" id="KW-0677">Repeat</keyword>
<evidence type="ECO:0000256" key="4">
    <source>
        <dbReference type="ARBA" id="ARBA00005884"/>
    </source>
</evidence>
<dbReference type="GO" id="GO:0006511">
    <property type="term" value="P:ubiquitin-dependent protein catabolic process"/>
    <property type="evidence" value="ECO:0000318"/>
    <property type="project" value="GO_Central"/>
</dbReference>
<dbReference type="Gene3D" id="3.30.420.10">
    <property type="entry name" value="Ribonuclease H-like superfamily/Ribonuclease H"/>
    <property type="match status" value="1"/>
</dbReference>
<dbReference type="InterPro" id="IPR031127">
    <property type="entry name" value="E3_UB_ligase_RBR"/>
</dbReference>
<evidence type="ECO:0000313" key="13">
    <source>
        <dbReference type="Proteomes" id="UP000189703"/>
    </source>
</evidence>
<dbReference type="STRING" id="4432.A0A1U7ZY26"/>
<dbReference type="RefSeq" id="XP_010253539.1">
    <property type="nucleotide sequence ID" value="XM_010255237.2"/>
</dbReference>
<comment type="function">
    <text evidence="3">Might act as an E3 ubiquitin-protein ligase, or as part of E3 complex, which accepts ubiquitin from specific E2 ubiquitin-conjugating enzymes and then transfers it to substrates.</text>
</comment>
<dbReference type="OMA" id="CAKFLTP"/>
<dbReference type="InterPro" id="IPR036397">
    <property type="entry name" value="RNaseH_sf"/>
</dbReference>
<dbReference type="FunFam" id="1.20.120.1750:FF:000019">
    <property type="entry name" value="RBR-type E3 ubiquitin transferase"/>
    <property type="match status" value="1"/>
</dbReference>
<organism evidence="13 14">
    <name type="scientific">Nelumbo nucifera</name>
    <name type="common">Sacred lotus</name>
    <dbReference type="NCBI Taxonomy" id="4432"/>
    <lineage>
        <taxon>Eukaryota</taxon>
        <taxon>Viridiplantae</taxon>
        <taxon>Streptophyta</taxon>
        <taxon>Embryophyta</taxon>
        <taxon>Tracheophyta</taxon>
        <taxon>Spermatophyta</taxon>
        <taxon>Magnoliopsida</taxon>
        <taxon>Proteales</taxon>
        <taxon>Nelumbonaceae</taxon>
        <taxon>Nelumbo</taxon>
    </lineage>
</organism>
<dbReference type="GO" id="GO:0000151">
    <property type="term" value="C:ubiquitin ligase complex"/>
    <property type="evidence" value="ECO:0000318"/>
    <property type="project" value="GO_Central"/>
</dbReference>
<dbReference type="eggNOG" id="KOG1812">
    <property type="taxonomic scope" value="Eukaryota"/>
</dbReference>
<keyword evidence="9" id="KW-0863">Zinc-finger</keyword>
<dbReference type="GeneID" id="104594769"/>
<dbReference type="FunFam" id="3.30.40.10:FF:000230">
    <property type="entry name" value="RBR-type E3 ubiquitin transferase"/>
    <property type="match status" value="1"/>
</dbReference>
<dbReference type="CDD" id="cd22584">
    <property type="entry name" value="Rcat_RBR_unk"/>
    <property type="match status" value="1"/>
</dbReference>